<dbReference type="CDD" id="cd18315">
    <property type="entry name" value="BTB_POZ_BAB-like"/>
    <property type="match status" value="1"/>
</dbReference>
<dbReference type="PANTHER" id="PTHR23110">
    <property type="entry name" value="BTB DOMAIN TRANSCRIPTION FACTOR"/>
    <property type="match status" value="1"/>
</dbReference>
<evidence type="ECO:0000313" key="4">
    <source>
        <dbReference type="Proteomes" id="UP000015104"/>
    </source>
</evidence>
<dbReference type="HOGENOM" id="CLU_011721_4_2_1"/>
<dbReference type="PANTHER" id="PTHR23110:SF109">
    <property type="entry name" value="FI07618P-RELATED"/>
    <property type="match status" value="1"/>
</dbReference>
<organism evidence="3 4">
    <name type="scientific">Tetranychus urticae</name>
    <name type="common">Two-spotted spider mite</name>
    <dbReference type="NCBI Taxonomy" id="32264"/>
    <lineage>
        <taxon>Eukaryota</taxon>
        <taxon>Metazoa</taxon>
        <taxon>Ecdysozoa</taxon>
        <taxon>Arthropoda</taxon>
        <taxon>Chelicerata</taxon>
        <taxon>Arachnida</taxon>
        <taxon>Acari</taxon>
        <taxon>Acariformes</taxon>
        <taxon>Trombidiformes</taxon>
        <taxon>Prostigmata</taxon>
        <taxon>Eleutherengona</taxon>
        <taxon>Raphignathae</taxon>
        <taxon>Tetranychoidea</taxon>
        <taxon>Tetranychidae</taxon>
        <taxon>Tetranychus</taxon>
    </lineage>
</organism>
<dbReference type="SUPFAM" id="SSF54695">
    <property type="entry name" value="POZ domain"/>
    <property type="match status" value="1"/>
</dbReference>
<sequence length="249" mass="28431">MTEPQFCLKWNNFHTNLSDVFHNMLLNESMVDVTIACEGASLKAHKMILAACSPFFQSLFISNPCKHPIVILKDIRFVDLKATIDFMYKGEINVTQSQLGSVLKTAETLKIKGLTDVVQRHRDQNPIENEPDNIITADNRDTHLHDSSPHHDVPMVTVTETANISQLMLEPLTSNQLPGVKRRSIMQRTSAFARVQRYRDETFYEINNVLHCKACGEILNHKKLSVIKHHIESQKHELNKKRMSSSSQT</sequence>
<dbReference type="AlphaFoldDB" id="T1KDB1"/>
<dbReference type="InterPro" id="IPR000210">
    <property type="entry name" value="BTB/POZ_dom"/>
</dbReference>
<dbReference type="EnsemblMetazoa" id="tetur09g02290.1">
    <property type="protein sequence ID" value="tetur09g02290.1"/>
    <property type="gene ID" value="tetur09g02290"/>
</dbReference>
<keyword evidence="4" id="KW-1185">Reference proteome</keyword>
<keyword evidence="1" id="KW-0539">Nucleus</keyword>
<dbReference type="GO" id="GO:0006357">
    <property type="term" value="P:regulation of transcription by RNA polymerase II"/>
    <property type="evidence" value="ECO:0007669"/>
    <property type="project" value="TreeGrafter"/>
</dbReference>
<evidence type="ECO:0000259" key="2">
    <source>
        <dbReference type="PROSITE" id="PS50097"/>
    </source>
</evidence>
<gene>
    <name evidence="3" type="primary">107362899</name>
</gene>
<dbReference type="InterPro" id="IPR051095">
    <property type="entry name" value="Dros_DevTransReg"/>
</dbReference>
<reference evidence="4" key="1">
    <citation type="submission" date="2011-08" db="EMBL/GenBank/DDBJ databases">
        <authorList>
            <person name="Rombauts S."/>
        </authorList>
    </citation>
    <scope>NUCLEOTIDE SEQUENCE</scope>
    <source>
        <strain evidence="4">London</strain>
    </source>
</reference>
<dbReference type="Proteomes" id="UP000015104">
    <property type="component" value="Unassembled WGS sequence"/>
</dbReference>
<accession>T1KDB1</accession>
<dbReference type="PROSITE" id="PS50097">
    <property type="entry name" value="BTB"/>
    <property type="match status" value="1"/>
</dbReference>
<dbReference type="GO" id="GO:0005634">
    <property type="term" value="C:nucleus"/>
    <property type="evidence" value="ECO:0007669"/>
    <property type="project" value="TreeGrafter"/>
</dbReference>
<proteinExistence type="predicted"/>
<evidence type="ECO:0000313" key="3">
    <source>
        <dbReference type="EnsemblMetazoa" id="tetur09g02290.1"/>
    </source>
</evidence>
<dbReference type="eggNOG" id="ENOG502RYZ4">
    <property type="taxonomic scope" value="Eukaryota"/>
</dbReference>
<dbReference type="InterPro" id="IPR011333">
    <property type="entry name" value="SKP1/BTB/POZ_sf"/>
</dbReference>
<dbReference type="SMART" id="SM00225">
    <property type="entry name" value="BTB"/>
    <property type="match status" value="1"/>
</dbReference>
<dbReference type="Pfam" id="PF00651">
    <property type="entry name" value="BTB"/>
    <property type="match status" value="1"/>
</dbReference>
<dbReference type="KEGG" id="tut:107362899"/>
<protein>
    <recommendedName>
        <fullName evidence="2">BTB domain-containing protein</fullName>
    </recommendedName>
</protein>
<name>T1KDB1_TETUR</name>
<evidence type="ECO:0000256" key="1">
    <source>
        <dbReference type="ARBA" id="ARBA00023242"/>
    </source>
</evidence>
<reference evidence="3" key="2">
    <citation type="submission" date="2015-06" db="UniProtKB">
        <authorList>
            <consortium name="EnsemblMetazoa"/>
        </authorList>
    </citation>
    <scope>IDENTIFICATION</scope>
</reference>
<dbReference type="Gene3D" id="3.30.710.10">
    <property type="entry name" value="Potassium Channel Kv1.1, Chain A"/>
    <property type="match status" value="1"/>
</dbReference>
<feature type="domain" description="BTB" evidence="2">
    <location>
        <begin position="31"/>
        <end position="96"/>
    </location>
</feature>
<dbReference type="OrthoDB" id="9978265at2759"/>
<dbReference type="OMA" id="LKWNNFH"/>
<dbReference type="EMBL" id="CAEY01002011">
    <property type="status" value="NOT_ANNOTATED_CDS"/>
    <property type="molecule type" value="Genomic_DNA"/>
</dbReference>